<accession>A0A1D8G6X9</accession>
<dbReference type="Proteomes" id="UP000095349">
    <property type="component" value="Chromosome"/>
</dbReference>
<gene>
    <name evidence="1" type="ORF">A4G23_04088</name>
</gene>
<keyword evidence="2" id="KW-1185">Reference proteome</keyword>
<proteinExistence type="predicted"/>
<dbReference type="PATRIC" id="fig|285473.5.peg.4292"/>
<dbReference type="GeneID" id="33065761"/>
<dbReference type="AlphaFoldDB" id="A0A1D8G6X9"/>
<protein>
    <submittedName>
        <fullName evidence="1">Uncharacterized protein</fullName>
    </submittedName>
</protein>
<reference evidence="1 2" key="1">
    <citation type="submission" date="2016-09" db="EMBL/GenBank/DDBJ databases">
        <title>Streptomyces rubrolavendulae MJM4426 Genome sequencing and assembly.</title>
        <authorList>
            <person name="Kim J.-G."/>
        </authorList>
    </citation>
    <scope>NUCLEOTIDE SEQUENCE [LARGE SCALE GENOMIC DNA]</scope>
    <source>
        <strain evidence="1 2">MJM4426</strain>
    </source>
</reference>
<dbReference type="STRING" id="285473.A4G23_04088"/>
<dbReference type="KEGG" id="srn:A4G23_04088"/>
<evidence type="ECO:0000313" key="1">
    <source>
        <dbReference type="EMBL" id="AOT61210.1"/>
    </source>
</evidence>
<organism evidence="1 2">
    <name type="scientific">Streptomyces rubrolavendulae</name>
    <dbReference type="NCBI Taxonomy" id="285473"/>
    <lineage>
        <taxon>Bacteria</taxon>
        <taxon>Bacillati</taxon>
        <taxon>Actinomycetota</taxon>
        <taxon>Actinomycetes</taxon>
        <taxon>Kitasatosporales</taxon>
        <taxon>Streptomycetaceae</taxon>
        <taxon>Streptomyces</taxon>
    </lineage>
</organism>
<evidence type="ECO:0000313" key="2">
    <source>
        <dbReference type="Proteomes" id="UP000095349"/>
    </source>
</evidence>
<dbReference type="RefSeq" id="WP_069978101.1">
    <property type="nucleotide sequence ID" value="NZ_CP017316.1"/>
</dbReference>
<dbReference type="OrthoDB" id="3538826at2"/>
<dbReference type="EMBL" id="CP017316">
    <property type="protein sequence ID" value="AOT61210.1"/>
    <property type="molecule type" value="Genomic_DNA"/>
</dbReference>
<name>A0A1D8G6X9_9ACTN</name>
<sequence>MADARPAPHPDYRITRTYALPEDAWHIELDHRDASRLVTAVIPDEDPAREPSFHLFAPDGHDVPYEVLVWFMAEAADEVRTLRAWTTLPAAAVDTVVALREAVAADGWADEDGPALLALLSGALPGDQVAAVVLEVLGVGTEALTGPPPAPAAVAALRERMAGAGWASGTTDG</sequence>